<keyword evidence="2" id="KW-1185">Reference proteome</keyword>
<comment type="caution">
    <text evidence="1">The sequence shown here is derived from an EMBL/GenBank/DDBJ whole genome shotgun (WGS) entry which is preliminary data.</text>
</comment>
<proteinExistence type="predicted"/>
<dbReference type="RefSeq" id="WP_413269005.1">
    <property type="nucleotide sequence ID" value="NZ_JBHFNQ010000027.1"/>
</dbReference>
<name>A0ABV4WZC4_9CYAN</name>
<evidence type="ECO:0000313" key="2">
    <source>
        <dbReference type="Proteomes" id="UP001576774"/>
    </source>
</evidence>
<organism evidence="1 2">
    <name type="scientific">Floridaenema aerugineum BLCC-F46</name>
    <dbReference type="NCBI Taxonomy" id="3153654"/>
    <lineage>
        <taxon>Bacteria</taxon>
        <taxon>Bacillati</taxon>
        <taxon>Cyanobacteriota</taxon>
        <taxon>Cyanophyceae</taxon>
        <taxon>Oscillatoriophycideae</taxon>
        <taxon>Aerosakkonematales</taxon>
        <taxon>Aerosakkonemataceae</taxon>
        <taxon>Floridanema</taxon>
        <taxon>Floridanema aerugineum</taxon>
    </lineage>
</organism>
<accession>A0ABV4WZC4</accession>
<protein>
    <submittedName>
        <fullName evidence="1">Uncharacterized protein</fullName>
    </submittedName>
</protein>
<dbReference type="EMBL" id="JBHFNQ010000027">
    <property type="protein sequence ID" value="MFB2875852.1"/>
    <property type="molecule type" value="Genomic_DNA"/>
</dbReference>
<gene>
    <name evidence="1" type="ORF">ACE1CC_03060</name>
</gene>
<reference evidence="1 2" key="1">
    <citation type="submission" date="2024-09" db="EMBL/GenBank/DDBJ databases">
        <title>Floridaenema gen nov. (Aerosakkonemataceae, Aerosakkonematales ord. nov., Cyanobacteria) from benthic tropical and subtropical fresh waters, with the description of four new species.</title>
        <authorList>
            <person name="Moretto J.A."/>
            <person name="Berthold D.E."/>
            <person name="Lefler F.W."/>
            <person name="Huang I.-S."/>
            <person name="Laughinghouse H. IV."/>
        </authorList>
    </citation>
    <scope>NUCLEOTIDE SEQUENCE [LARGE SCALE GENOMIC DNA]</scope>
    <source>
        <strain evidence="1 2">BLCC-F46</strain>
    </source>
</reference>
<evidence type="ECO:0000313" key="1">
    <source>
        <dbReference type="EMBL" id="MFB2875852.1"/>
    </source>
</evidence>
<dbReference type="Proteomes" id="UP001576774">
    <property type="component" value="Unassembled WGS sequence"/>
</dbReference>
<sequence length="171" mass="20102">MIAQLLVKVYRKNLTFWLIFLLACFNLYPVKAQERQRLEQRIQNNICPKPITENEISQTNLTPPSIWWAAQRFGGMLLDFWFTCPGERRVYLIVNRQIWNSLNYVERYAFVNNFGTYSRPDGYNVEVLNPQLENLGAYRCDYSGNPNNCNLWVESFGNYAPPLLRSPKPKP</sequence>